<evidence type="ECO:0000256" key="7">
    <source>
        <dbReference type="ARBA" id="ARBA00023128"/>
    </source>
</evidence>
<reference evidence="12 13" key="1">
    <citation type="submission" date="2020-08" db="EMBL/GenBank/DDBJ databases">
        <title>Plant Genome Project.</title>
        <authorList>
            <person name="Zhang R.-G."/>
        </authorList>
    </citation>
    <scope>NUCLEOTIDE SEQUENCE [LARGE SCALE GENOMIC DNA]</scope>
    <source>
        <tissue evidence="12">Rhizome</tissue>
    </source>
</reference>
<evidence type="ECO:0000256" key="6">
    <source>
        <dbReference type="ARBA" id="ARBA00023065"/>
    </source>
</evidence>
<dbReference type="GO" id="GO:0015986">
    <property type="term" value="P:proton motive force-driven ATP synthesis"/>
    <property type="evidence" value="ECO:0007669"/>
    <property type="project" value="InterPro"/>
</dbReference>
<comment type="similarity">
    <text evidence="2">Belongs to the ATPase g subunit family.</text>
</comment>
<evidence type="ECO:0000256" key="3">
    <source>
        <dbReference type="ARBA" id="ARBA00022448"/>
    </source>
</evidence>
<dbReference type="InterPro" id="IPR006808">
    <property type="entry name" value="ATP_synth_F0_gsu_mt"/>
</dbReference>
<keyword evidence="13" id="KW-1185">Reference proteome</keyword>
<protein>
    <recommendedName>
        <fullName evidence="14">PH domain-containing protein</fullName>
    </recommendedName>
</protein>
<organism evidence="12 13">
    <name type="scientific">Zingiber officinale</name>
    <name type="common">Ginger</name>
    <name type="synonym">Amomum zingiber</name>
    <dbReference type="NCBI Taxonomy" id="94328"/>
    <lineage>
        <taxon>Eukaryota</taxon>
        <taxon>Viridiplantae</taxon>
        <taxon>Streptophyta</taxon>
        <taxon>Embryophyta</taxon>
        <taxon>Tracheophyta</taxon>
        <taxon>Spermatophyta</taxon>
        <taxon>Magnoliopsida</taxon>
        <taxon>Liliopsida</taxon>
        <taxon>Zingiberales</taxon>
        <taxon>Zingiberaceae</taxon>
        <taxon>Zingiber</taxon>
    </lineage>
</organism>
<keyword evidence="8" id="KW-0472">Membrane</keyword>
<accession>A0A8J5KF46</accession>
<dbReference type="PANTHER" id="PTHR34837">
    <property type="entry name" value="OS05G0595500 PROTEIN"/>
    <property type="match status" value="1"/>
</dbReference>
<evidence type="ECO:0008006" key="14">
    <source>
        <dbReference type="Google" id="ProtNLM"/>
    </source>
</evidence>
<evidence type="ECO:0000256" key="8">
    <source>
        <dbReference type="ARBA" id="ARBA00023136"/>
    </source>
</evidence>
<name>A0A8J5KF46_ZINOF</name>
<evidence type="ECO:0000256" key="5">
    <source>
        <dbReference type="ARBA" id="ARBA00022781"/>
    </source>
</evidence>
<dbReference type="EMBL" id="JACMSC010000015">
    <property type="protein sequence ID" value="KAG6487472.1"/>
    <property type="molecule type" value="Genomic_DNA"/>
</dbReference>
<keyword evidence="9" id="KW-0066">ATP synthesis</keyword>
<dbReference type="GO" id="GO:0015078">
    <property type="term" value="F:proton transmembrane transporter activity"/>
    <property type="evidence" value="ECO:0007669"/>
    <property type="project" value="InterPro"/>
</dbReference>
<evidence type="ECO:0000256" key="1">
    <source>
        <dbReference type="ARBA" id="ARBA00004325"/>
    </source>
</evidence>
<dbReference type="GO" id="GO:0031966">
    <property type="term" value="C:mitochondrial membrane"/>
    <property type="evidence" value="ECO:0007669"/>
    <property type="project" value="UniProtKB-SubCell"/>
</dbReference>
<evidence type="ECO:0000256" key="4">
    <source>
        <dbReference type="ARBA" id="ARBA00022547"/>
    </source>
</evidence>
<evidence type="ECO:0000256" key="10">
    <source>
        <dbReference type="SAM" id="Coils"/>
    </source>
</evidence>
<keyword evidence="5" id="KW-0375">Hydrogen ion transport</keyword>
<keyword evidence="6" id="KW-0406">Ion transport</keyword>
<evidence type="ECO:0000256" key="9">
    <source>
        <dbReference type="ARBA" id="ARBA00023310"/>
    </source>
</evidence>
<keyword evidence="4" id="KW-0138">CF(0)</keyword>
<evidence type="ECO:0000313" key="12">
    <source>
        <dbReference type="EMBL" id="KAG6487472.1"/>
    </source>
</evidence>
<evidence type="ECO:0000313" key="13">
    <source>
        <dbReference type="Proteomes" id="UP000734854"/>
    </source>
</evidence>
<sequence>MAARLQQLRSKAVQASEFVSKHGCAYYKEIMEKNKHHIVQPPTVEKCQELSKQLFYTRLARFASLYIIPAWLLWSCFNSDDSYVTWFCYSIPGRYESFWKELDGVKHIWRNRNELKIEGAGIAALFGLELYAWFCVGEIVGRGFTFTEIILIADYSIFSLMDDIYGKIDVFPEHFQPIKASESSPQGSNSRDDHKLRSQSHSWTVRRVIGAASLLNLFSLPRLRWGSGEDDEKVELTRAELESLQSEIVDAEDREMHLKAQLEHVDGILRSARLCGYLYVRTRWTQLPGEPPIIDDDDIDDWLPRFVILHDMSPQDTTNLSEIVEMGPLPSFIDEDKETRYAFYLLTNQGLRFECSSISRGQVESWLSTLGTDCKLESGSTL</sequence>
<keyword evidence="10" id="KW-0175">Coiled coil</keyword>
<keyword evidence="3" id="KW-0813">Transport</keyword>
<comment type="subcellular location">
    <subcellularLocation>
        <location evidence="1">Mitochondrion membrane</location>
    </subcellularLocation>
</comment>
<evidence type="ECO:0000256" key="11">
    <source>
        <dbReference type="SAM" id="MobiDB-lite"/>
    </source>
</evidence>
<dbReference type="AlphaFoldDB" id="A0A8J5KF46"/>
<dbReference type="PANTHER" id="PTHR34837:SF2">
    <property type="entry name" value="OS05G0595500 PROTEIN"/>
    <property type="match status" value="1"/>
</dbReference>
<keyword evidence="7" id="KW-0496">Mitochondrion</keyword>
<dbReference type="Proteomes" id="UP000734854">
    <property type="component" value="Unassembled WGS sequence"/>
</dbReference>
<dbReference type="Pfam" id="PF04718">
    <property type="entry name" value="ATP-synt_G"/>
    <property type="match status" value="1"/>
</dbReference>
<feature type="region of interest" description="Disordered" evidence="11">
    <location>
        <begin position="179"/>
        <end position="198"/>
    </location>
</feature>
<dbReference type="GO" id="GO:0045259">
    <property type="term" value="C:proton-transporting ATP synthase complex"/>
    <property type="evidence" value="ECO:0007669"/>
    <property type="project" value="UniProtKB-KW"/>
</dbReference>
<proteinExistence type="inferred from homology"/>
<gene>
    <name evidence="12" type="ORF">ZIOFF_056058</name>
</gene>
<feature type="coiled-coil region" evidence="10">
    <location>
        <begin position="234"/>
        <end position="261"/>
    </location>
</feature>
<evidence type="ECO:0000256" key="2">
    <source>
        <dbReference type="ARBA" id="ARBA00005699"/>
    </source>
</evidence>
<comment type="caution">
    <text evidence="12">The sequence shown here is derived from an EMBL/GenBank/DDBJ whole genome shotgun (WGS) entry which is preliminary data.</text>
</comment>